<keyword evidence="3" id="KW-1185">Reference proteome</keyword>
<protein>
    <submittedName>
        <fullName evidence="2">NAD(P)H-dependent oxidoreductase</fullName>
        <ecNumber evidence="2">1.-.-.-</ecNumber>
    </submittedName>
</protein>
<organism evidence="2 3">
    <name type="scientific">Pseudonocardia charpentierae</name>
    <dbReference type="NCBI Taxonomy" id="3075545"/>
    <lineage>
        <taxon>Bacteria</taxon>
        <taxon>Bacillati</taxon>
        <taxon>Actinomycetota</taxon>
        <taxon>Actinomycetes</taxon>
        <taxon>Pseudonocardiales</taxon>
        <taxon>Pseudonocardiaceae</taxon>
        <taxon>Pseudonocardia</taxon>
    </lineage>
</organism>
<evidence type="ECO:0000313" key="3">
    <source>
        <dbReference type="Proteomes" id="UP001183202"/>
    </source>
</evidence>
<evidence type="ECO:0000313" key="2">
    <source>
        <dbReference type="EMBL" id="MDT0350244.1"/>
    </source>
</evidence>
<dbReference type="GO" id="GO:0016491">
    <property type="term" value="F:oxidoreductase activity"/>
    <property type="evidence" value="ECO:0007669"/>
    <property type="project" value="UniProtKB-KW"/>
</dbReference>
<gene>
    <name evidence="2" type="ORF">RM445_11990</name>
</gene>
<dbReference type="PANTHER" id="PTHR30543">
    <property type="entry name" value="CHROMATE REDUCTASE"/>
    <property type="match status" value="1"/>
</dbReference>
<keyword evidence="2" id="KW-0560">Oxidoreductase</keyword>
<dbReference type="InterPro" id="IPR005025">
    <property type="entry name" value="FMN_Rdtase-like_dom"/>
</dbReference>
<reference evidence="3" key="1">
    <citation type="submission" date="2023-07" db="EMBL/GenBank/DDBJ databases">
        <title>30 novel species of actinomycetes from the DSMZ collection.</title>
        <authorList>
            <person name="Nouioui I."/>
        </authorList>
    </citation>
    <scope>NUCLEOTIDE SEQUENCE [LARGE SCALE GENOMIC DNA]</scope>
    <source>
        <strain evidence="3">DSM 45834</strain>
    </source>
</reference>
<comment type="caution">
    <text evidence="2">The sequence shown here is derived from an EMBL/GenBank/DDBJ whole genome shotgun (WGS) entry which is preliminary data.</text>
</comment>
<dbReference type="Proteomes" id="UP001183202">
    <property type="component" value="Unassembled WGS sequence"/>
</dbReference>
<dbReference type="InterPro" id="IPR029039">
    <property type="entry name" value="Flavoprotein-like_sf"/>
</dbReference>
<dbReference type="EC" id="1.-.-.-" evidence="2"/>
<dbReference type="Pfam" id="PF03358">
    <property type="entry name" value="FMN_red"/>
    <property type="match status" value="1"/>
</dbReference>
<dbReference type="EMBL" id="JAVREJ010000007">
    <property type="protein sequence ID" value="MDT0350244.1"/>
    <property type="molecule type" value="Genomic_DNA"/>
</dbReference>
<accession>A0ABU2NC89</accession>
<evidence type="ECO:0000259" key="1">
    <source>
        <dbReference type="Pfam" id="PF03358"/>
    </source>
</evidence>
<sequence>MATPDDSVNVVLISGSTRSGSTNTAALRTLAELEIPGVAATLWDRLVDVPAFVPDDDAEPPRAVSALRFLLASADAVVFCTPEYAGTLPGSFKNAIDWLVGSGELYRTPVAWINVGNPGRGAGAEATLATVLGYVDADVVEQACIRIPVKRDAVRPDGTVDDADVRARLASVLGAVAEHVRSLTDRP</sequence>
<dbReference type="InterPro" id="IPR050712">
    <property type="entry name" value="NAD(P)H-dep_reductase"/>
</dbReference>
<dbReference type="SUPFAM" id="SSF52218">
    <property type="entry name" value="Flavoproteins"/>
    <property type="match status" value="1"/>
</dbReference>
<feature type="domain" description="NADPH-dependent FMN reductase-like" evidence="1">
    <location>
        <begin position="9"/>
        <end position="142"/>
    </location>
</feature>
<proteinExistence type="predicted"/>
<dbReference type="Gene3D" id="3.40.50.360">
    <property type="match status" value="1"/>
</dbReference>
<dbReference type="RefSeq" id="WP_311556279.1">
    <property type="nucleotide sequence ID" value="NZ_JAVREJ010000007.1"/>
</dbReference>
<dbReference type="PANTHER" id="PTHR30543:SF21">
    <property type="entry name" value="NAD(P)H-DEPENDENT FMN REDUCTASE LOT6"/>
    <property type="match status" value="1"/>
</dbReference>
<name>A0ABU2NC89_9PSEU</name>